<feature type="transmembrane region" description="Helical" evidence="1">
    <location>
        <begin position="93"/>
        <end position="114"/>
    </location>
</feature>
<sequence>MPVFTVSIALTWILYLALYFMAFFWLRRAWRIFRKKDYSEVALKGGEPPKNPEKWAPFTGIVNLAAGLVAVWVALGVPLYIATGIAIGPFMDFNTWIGIAGSTLWLKIFADFVISRQAHPFKFGKKKKE</sequence>
<reference evidence="2 3" key="1">
    <citation type="submission" date="2019-07" db="EMBL/GenBank/DDBJ databases">
        <title>Genomic Encyclopedia of Type Strains, Phase IV (KMG-IV): sequencing the most valuable type-strain genomes for metagenomic binning, comparative biology and taxonomic classification.</title>
        <authorList>
            <person name="Goeker M."/>
        </authorList>
    </citation>
    <scope>NUCLEOTIDE SEQUENCE [LARGE SCALE GENOMIC DNA]</scope>
    <source>
        <strain evidence="2 3">SS015</strain>
    </source>
</reference>
<dbReference type="OrthoDB" id="5402100at2"/>
<keyword evidence="3" id="KW-1185">Reference proteome</keyword>
<accession>A0A5D3WJV9</accession>
<gene>
    <name evidence="2" type="ORF">EDC39_107128</name>
</gene>
<name>A0A5D3WJV9_9BACT</name>
<organism evidence="2 3">
    <name type="scientific">Geothermobacter ehrlichii</name>
    <dbReference type="NCBI Taxonomy" id="213224"/>
    <lineage>
        <taxon>Bacteria</taxon>
        <taxon>Pseudomonadati</taxon>
        <taxon>Thermodesulfobacteriota</taxon>
        <taxon>Desulfuromonadia</taxon>
        <taxon>Desulfuromonadales</taxon>
        <taxon>Geothermobacteraceae</taxon>
        <taxon>Geothermobacter</taxon>
    </lineage>
</organism>
<proteinExistence type="predicted"/>
<evidence type="ECO:0008006" key="4">
    <source>
        <dbReference type="Google" id="ProtNLM"/>
    </source>
</evidence>
<evidence type="ECO:0000256" key="1">
    <source>
        <dbReference type="SAM" id="Phobius"/>
    </source>
</evidence>
<dbReference type="RefSeq" id="WP_148896094.1">
    <property type="nucleotide sequence ID" value="NZ_VNIB01000007.1"/>
</dbReference>
<dbReference type="AlphaFoldDB" id="A0A5D3WJV9"/>
<dbReference type="Proteomes" id="UP000324159">
    <property type="component" value="Unassembled WGS sequence"/>
</dbReference>
<keyword evidence="1" id="KW-0812">Transmembrane</keyword>
<feature type="transmembrane region" description="Helical" evidence="1">
    <location>
        <begin position="60"/>
        <end position="81"/>
    </location>
</feature>
<feature type="transmembrane region" description="Helical" evidence="1">
    <location>
        <begin position="6"/>
        <end position="26"/>
    </location>
</feature>
<evidence type="ECO:0000313" key="2">
    <source>
        <dbReference type="EMBL" id="TYO98327.1"/>
    </source>
</evidence>
<protein>
    <recommendedName>
        <fullName evidence="4">SdpI/YhfL family protein</fullName>
    </recommendedName>
</protein>
<evidence type="ECO:0000313" key="3">
    <source>
        <dbReference type="Proteomes" id="UP000324159"/>
    </source>
</evidence>
<keyword evidence="1" id="KW-1133">Transmembrane helix</keyword>
<dbReference type="EMBL" id="VNIB01000007">
    <property type="protein sequence ID" value="TYO98327.1"/>
    <property type="molecule type" value="Genomic_DNA"/>
</dbReference>
<comment type="caution">
    <text evidence="2">The sequence shown here is derived from an EMBL/GenBank/DDBJ whole genome shotgun (WGS) entry which is preliminary data.</text>
</comment>
<keyword evidence="1" id="KW-0472">Membrane</keyword>